<accession>A0A645I6Z7</accession>
<comment type="caution">
    <text evidence="1">The sequence shown here is derived from an EMBL/GenBank/DDBJ whole genome shotgun (WGS) entry which is preliminary data.</text>
</comment>
<protein>
    <submittedName>
        <fullName evidence="1">26 kDa periplasmic immunogenic protein</fullName>
    </submittedName>
</protein>
<evidence type="ECO:0000313" key="1">
    <source>
        <dbReference type="EMBL" id="MPN47107.1"/>
    </source>
</evidence>
<sequence>MNTIIAAIKKEGIKAEDIKTNDYSINPKYDYDKNTGRSSIVGYTVSNILKVTVKDIMKVGQVIDIAVKNGANTSNSISFGISDYDTYYNKALLKALSNAQGKAQAISSFLAVKLTTPVKIIENSNGIPNDYPISFNGKLESAASSDSTSLQAGVYKVKADVSLVYQY</sequence>
<dbReference type="EMBL" id="VSSQ01108346">
    <property type="protein sequence ID" value="MPN47107.1"/>
    <property type="molecule type" value="Genomic_DNA"/>
</dbReference>
<dbReference type="PANTHER" id="PTHR34387:SF1">
    <property type="entry name" value="PERIPLASMIC IMMUNOGENIC PROTEIN"/>
    <property type="match status" value="1"/>
</dbReference>
<dbReference type="GO" id="GO:0006974">
    <property type="term" value="P:DNA damage response"/>
    <property type="evidence" value="ECO:0007669"/>
    <property type="project" value="TreeGrafter"/>
</dbReference>
<dbReference type="Gene3D" id="3.30.70.2970">
    <property type="entry name" value="Protein of unknown function (DUF541), domain 2"/>
    <property type="match status" value="1"/>
</dbReference>
<proteinExistence type="predicted"/>
<reference evidence="1" key="1">
    <citation type="submission" date="2019-08" db="EMBL/GenBank/DDBJ databases">
        <authorList>
            <person name="Kucharzyk K."/>
            <person name="Murdoch R.W."/>
            <person name="Higgins S."/>
            <person name="Loffler F."/>
        </authorList>
    </citation>
    <scope>NUCLEOTIDE SEQUENCE</scope>
</reference>
<dbReference type="Gene3D" id="3.30.110.170">
    <property type="entry name" value="Protein of unknown function (DUF541), domain 1"/>
    <property type="match status" value="1"/>
</dbReference>
<dbReference type="PANTHER" id="PTHR34387">
    <property type="entry name" value="SLR1258 PROTEIN"/>
    <property type="match status" value="1"/>
</dbReference>
<dbReference type="AlphaFoldDB" id="A0A645I6Z7"/>
<name>A0A645I6Z7_9ZZZZ</name>
<gene>
    <name evidence="1" type="ORF">SDC9_194707</name>
</gene>
<organism evidence="1">
    <name type="scientific">bioreactor metagenome</name>
    <dbReference type="NCBI Taxonomy" id="1076179"/>
    <lineage>
        <taxon>unclassified sequences</taxon>
        <taxon>metagenomes</taxon>
        <taxon>ecological metagenomes</taxon>
    </lineage>
</organism>
<dbReference type="Pfam" id="PF04402">
    <property type="entry name" value="SIMPL"/>
    <property type="match status" value="1"/>
</dbReference>
<dbReference type="InterPro" id="IPR052022">
    <property type="entry name" value="26kDa_periplasmic_antigen"/>
</dbReference>
<dbReference type="InterPro" id="IPR007497">
    <property type="entry name" value="SIMPL/DUF541"/>
</dbReference>